<evidence type="ECO:0000256" key="2">
    <source>
        <dbReference type="SAM" id="SignalP"/>
    </source>
</evidence>
<dbReference type="EMBL" id="CP000527">
    <property type="protein sequence ID" value="ABM27289.1"/>
    <property type="molecule type" value="Genomic_DNA"/>
</dbReference>
<keyword evidence="2" id="KW-0732">Signal</keyword>
<feature type="chain" id="PRO_5002604099" evidence="2">
    <location>
        <begin position="43"/>
        <end position="200"/>
    </location>
</feature>
<evidence type="ECO:0000313" key="4">
    <source>
        <dbReference type="Proteomes" id="UP000009173"/>
    </source>
</evidence>
<organism evidence="3 4">
    <name type="scientific">Nitratidesulfovibrio vulgaris (strain DP4)</name>
    <name type="common">Desulfovibrio vulgaris</name>
    <dbReference type="NCBI Taxonomy" id="391774"/>
    <lineage>
        <taxon>Bacteria</taxon>
        <taxon>Pseudomonadati</taxon>
        <taxon>Thermodesulfobacteriota</taxon>
        <taxon>Desulfovibrionia</taxon>
        <taxon>Desulfovibrionales</taxon>
        <taxon>Desulfovibrionaceae</taxon>
        <taxon>Nitratidesulfovibrio</taxon>
    </lineage>
</organism>
<proteinExistence type="predicted"/>
<name>A0A0H3A5L5_NITV4</name>
<feature type="signal peptide" evidence="2">
    <location>
        <begin position="1"/>
        <end position="42"/>
    </location>
</feature>
<gene>
    <name evidence="3" type="ordered locus">Dvul_0265</name>
</gene>
<dbReference type="KEGG" id="dvl:Dvul_0265"/>
<dbReference type="Proteomes" id="UP000009173">
    <property type="component" value="Chromosome"/>
</dbReference>
<protein>
    <submittedName>
        <fullName evidence="3">Uncharacterized protein</fullName>
    </submittedName>
</protein>
<accession>A0A0H3A5L5</accession>
<dbReference type="HOGENOM" id="CLU_118033_0_0_7"/>
<sequence length="200" mass="22966" precursor="true">MVDNFSMQRKVLQQRGPMTTCNRLFGCLILVASLLLPVSAHAADLGDIADSLGTLGDLINEADRARERFEQRQSDRSYEREWRDREYRLEEGRIDTLARKAGVSRDRIRDMRRDGASWTDICRRYDLDPRTIGYGTRTYRGYDREHDDDLYRGYYRDHPHGGPPGLMKKGGMPPGQAKKNQDYDDDAPGKGNKGKGKHKD</sequence>
<reference evidence="4" key="1">
    <citation type="journal article" date="2009" name="Environ. Microbiol.">
        <title>Contribution of mobile genetic elements to Desulfovibrio vulgaris genome plasticity.</title>
        <authorList>
            <person name="Walker C.B."/>
            <person name="Stolyar S."/>
            <person name="Chivian D."/>
            <person name="Pinel N."/>
            <person name="Gabster J.A."/>
            <person name="Dehal P.S."/>
            <person name="He Z."/>
            <person name="Yang Z.K."/>
            <person name="Yen H.C."/>
            <person name="Zhou J."/>
            <person name="Wall J.D."/>
            <person name="Hazen T.C."/>
            <person name="Arkin A.P."/>
            <person name="Stahl D.A."/>
        </authorList>
    </citation>
    <scope>NUCLEOTIDE SEQUENCE [LARGE SCALE GENOMIC DNA]</scope>
    <source>
        <strain evidence="4">DP4</strain>
    </source>
</reference>
<dbReference type="RefSeq" id="WP_011791504.1">
    <property type="nucleotide sequence ID" value="NC_008751.1"/>
</dbReference>
<evidence type="ECO:0000313" key="3">
    <source>
        <dbReference type="EMBL" id="ABM27289.1"/>
    </source>
</evidence>
<dbReference type="AlphaFoldDB" id="A0A0H3A5L5"/>
<feature type="region of interest" description="Disordered" evidence="1">
    <location>
        <begin position="153"/>
        <end position="200"/>
    </location>
</feature>
<evidence type="ECO:0000256" key="1">
    <source>
        <dbReference type="SAM" id="MobiDB-lite"/>
    </source>
</evidence>
<feature type="compositionally biased region" description="Low complexity" evidence="1">
    <location>
        <begin position="165"/>
        <end position="175"/>
    </location>
</feature>